<name>A0ABP7LKZ0_9GAMM</name>
<protein>
    <recommendedName>
        <fullName evidence="4">Helicase ATP-binding domain-containing protein</fullName>
    </recommendedName>
</protein>
<evidence type="ECO:0000313" key="6">
    <source>
        <dbReference type="Proteomes" id="UP001500133"/>
    </source>
</evidence>
<dbReference type="InterPro" id="IPR006555">
    <property type="entry name" value="ATP-dep_Helicase_C"/>
</dbReference>
<evidence type="ECO:0000256" key="1">
    <source>
        <dbReference type="ARBA" id="ARBA00022741"/>
    </source>
</evidence>
<evidence type="ECO:0000256" key="3">
    <source>
        <dbReference type="ARBA" id="ARBA00022840"/>
    </source>
</evidence>
<dbReference type="RefSeq" id="WP_344703256.1">
    <property type="nucleotide sequence ID" value="NZ_BAAAZT010000055.1"/>
</dbReference>
<reference evidence="6" key="1">
    <citation type="journal article" date="2019" name="Int. J. Syst. Evol. Microbiol.">
        <title>The Global Catalogue of Microorganisms (GCM) 10K type strain sequencing project: providing services to taxonomists for standard genome sequencing and annotation.</title>
        <authorList>
            <consortium name="The Broad Institute Genomics Platform"/>
            <consortium name="The Broad Institute Genome Sequencing Center for Infectious Disease"/>
            <person name="Wu L."/>
            <person name="Ma J."/>
        </authorList>
    </citation>
    <scope>NUCLEOTIDE SEQUENCE [LARGE SCALE GENOMIC DNA]</scope>
    <source>
        <strain evidence="6">JCM 16914</strain>
    </source>
</reference>
<proteinExistence type="predicted"/>
<keyword evidence="2" id="KW-0378">Hydrolase</keyword>
<organism evidence="5 6">
    <name type="scientific">Halomonas cibimaris</name>
    <dbReference type="NCBI Taxonomy" id="657012"/>
    <lineage>
        <taxon>Bacteria</taxon>
        <taxon>Pseudomonadati</taxon>
        <taxon>Pseudomonadota</taxon>
        <taxon>Gammaproteobacteria</taxon>
        <taxon>Oceanospirillales</taxon>
        <taxon>Halomonadaceae</taxon>
        <taxon>Halomonas</taxon>
    </lineage>
</organism>
<keyword evidence="3" id="KW-0067">ATP-binding</keyword>
<keyword evidence="6" id="KW-1185">Reference proteome</keyword>
<evidence type="ECO:0000313" key="5">
    <source>
        <dbReference type="EMBL" id="GAA3902941.1"/>
    </source>
</evidence>
<evidence type="ECO:0000256" key="2">
    <source>
        <dbReference type="ARBA" id="ARBA00022801"/>
    </source>
</evidence>
<dbReference type="Pfam" id="PF13307">
    <property type="entry name" value="Helicase_C_2"/>
    <property type="match status" value="1"/>
</dbReference>
<comment type="caution">
    <text evidence="5">The sequence shown here is derived from an EMBL/GenBank/DDBJ whole genome shotgun (WGS) entry which is preliminary data.</text>
</comment>
<dbReference type="SUPFAM" id="SSF52540">
    <property type="entry name" value="P-loop containing nucleoside triphosphate hydrolases"/>
    <property type="match status" value="1"/>
</dbReference>
<dbReference type="Proteomes" id="UP001500133">
    <property type="component" value="Unassembled WGS sequence"/>
</dbReference>
<dbReference type="InterPro" id="IPR014013">
    <property type="entry name" value="Helic_SF1/SF2_ATP-bd_DinG/Rad3"/>
</dbReference>
<keyword evidence="1" id="KW-0547">Nucleotide-binding</keyword>
<dbReference type="EMBL" id="BAAAZT010000055">
    <property type="protein sequence ID" value="GAA3902941.1"/>
    <property type="molecule type" value="Genomic_DNA"/>
</dbReference>
<dbReference type="Gene3D" id="3.40.50.300">
    <property type="entry name" value="P-loop containing nucleotide triphosphate hydrolases"/>
    <property type="match status" value="2"/>
</dbReference>
<sequence length="641" mass="70934">MLNGLSEFGKLHFVEGDTGIGKSLAYQLVLADWVANGKKQGGKHAARRGLISTYSRALQRQLLAADNLAVVQGYLRHAGLPPLSFALRMGRENYLSPERLALELGVTQLSDAVDNVRLPQAQRRLAKWALESDGCLMDLDAALLPEGVQPADIALRPQNPLPEALAAQQEHAQQCDIVVINHALLALDLVTQRQITQMQAPHVLLLDEAEHYSEMAEELLSHRISLQSAASVLKRLKQRGVAEQWQTLVDNMASTEHAGSAGSMGQGQREGLQQAVEVLLKRRPRESSHDPALWREWQHLRHSAEQIARRLREASRYLVLDYSPVRGLPGVVARAPGAASSLKAGAGERVTFLTSATLSDLDHAPGETPNFRYMRSRLQLPVTHKRSGLQCSFQARRFGTLRFRLPRGLPHPLAHEAEGCYRLADDFCRQALPYIVDRPGRTLVLCASYADVAALEAAWPQAHVHRLVAHRQGTALGELVAGLKNDAILVTPAGWEGLSPAREGHQAYWQHLVIVRNPRPLRSRVEQHLIEDLLYRRDVPAEDATRIAHGMLQRQSTVRTLHKLRQGLGRAIRHPDDDVQVTLLEPRIPRPSGYPPVKGVYASRVLLGAIPARFMYAYQNAEEPGGSAEQDTAQSRLAALL</sequence>
<dbReference type="InterPro" id="IPR027417">
    <property type="entry name" value="P-loop_NTPase"/>
</dbReference>
<gene>
    <name evidence="5" type="ORF">GCM10022228_11550</name>
</gene>
<feature type="domain" description="Helicase ATP-binding" evidence="4">
    <location>
        <begin position="1"/>
        <end position="296"/>
    </location>
</feature>
<accession>A0ABP7LKZ0</accession>
<dbReference type="PROSITE" id="PS51193">
    <property type="entry name" value="HELICASE_ATP_BIND_2"/>
    <property type="match status" value="1"/>
</dbReference>
<evidence type="ECO:0000259" key="4">
    <source>
        <dbReference type="PROSITE" id="PS51193"/>
    </source>
</evidence>